<gene>
    <name evidence="2" type="ORF">DMI76_05845</name>
</gene>
<dbReference type="Gene3D" id="2.60.40.10">
    <property type="entry name" value="Immunoglobulins"/>
    <property type="match status" value="1"/>
</dbReference>
<dbReference type="Proteomes" id="UP000642553">
    <property type="component" value="Chromosome"/>
</dbReference>
<dbReference type="InterPro" id="IPR013783">
    <property type="entry name" value="Ig-like_fold"/>
</dbReference>
<proteinExistence type="predicted"/>
<organism evidence="2 3">
    <name type="scientific">Akkermansia massiliensis</name>
    <dbReference type="NCBI Taxonomy" id="2927224"/>
    <lineage>
        <taxon>Bacteria</taxon>
        <taxon>Pseudomonadati</taxon>
        <taxon>Verrucomicrobiota</taxon>
        <taxon>Verrucomicrobiia</taxon>
        <taxon>Verrucomicrobiales</taxon>
        <taxon>Akkermansiaceae</taxon>
        <taxon>Akkermansia</taxon>
    </lineage>
</organism>
<dbReference type="CDD" id="cd14948">
    <property type="entry name" value="BACON"/>
    <property type="match status" value="1"/>
</dbReference>
<dbReference type="Pfam" id="PF00884">
    <property type="entry name" value="Sulfatase"/>
    <property type="match status" value="1"/>
</dbReference>
<evidence type="ECO:0000313" key="2">
    <source>
        <dbReference type="EMBL" id="QHV62914.1"/>
    </source>
</evidence>
<dbReference type="SMART" id="SM00758">
    <property type="entry name" value="PA14"/>
    <property type="match status" value="1"/>
</dbReference>
<dbReference type="EMBL" id="CP029701">
    <property type="protein sequence ID" value="QHV62914.1"/>
    <property type="molecule type" value="Genomic_DNA"/>
</dbReference>
<dbReference type="InterPro" id="IPR000917">
    <property type="entry name" value="Sulfatase_N"/>
</dbReference>
<name>A0AAE6TAB8_9BACT</name>
<dbReference type="Gene3D" id="3.40.720.10">
    <property type="entry name" value="Alkaline Phosphatase, subunit A"/>
    <property type="match status" value="1"/>
</dbReference>
<dbReference type="SUPFAM" id="SSF53649">
    <property type="entry name" value="Alkaline phosphatase-like"/>
    <property type="match status" value="1"/>
</dbReference>
<dbReference type="Gene3D" id="2.60.120.1560">
    <property type="match status" value="1"/>
</dbReference>
<dbReference type="Pfam" id="PF13004">
    <property type="entry name" value="BACON"/>
    <property type="match status" value="1"/>
</dbReference>
<dbReference type="PANTHER" id="PTHR43751:SF3">
    <property type="entry name" value="SULFATASE N-TERMINAL DOMAIN-CONTAINING PROTEIN"/>
    <property type="match status" value="1"/>
</dbReference>
<dbReference type="PANTHER" id="PTHR43751">
    <property type="entry name" value="SULFATASE"/>
    <property type="match status" value="1"/>
</dbReference>
<dbReference type="InterPro" id="IPR011658">
    <property type="entry name" value="PA14_dom"/>
</dbReference>
<sequence>MPLESLFRQLAMFLYRFLSVLVPSLLFLAPARSAADEYVWKGAASPWSNLSNWALNGSAPAAAPGASASAYTHWMVTNGTDSAGMTNIGGLGSGGRYLKGIRVAGVNNQPGGKVQLFVLNTSSGVYLRVETGGITVENTSTGGYNADFGIAQLRVAADQEWNVAEGRCFYVGQDDGAPSGGLYSLTSENDAPRRVTVTGGGAVRIGEGMLLNNISGLIGFVMSAGKGMPTLDLADRGMSNTITVEDAGRLEGMSLYQGSLVTQEKASVTFSGTSAKASGQWNIGANTEFALENSTLDLAETGVDGNVTLSGSSGITGDKGTLKQTILDDARVTYTDRHVKAGEIRNVGRNVTITLNNSSIHFDGEIPAVDLVVQGSCALGGSGTFPGTITYAPGGALSVEGDISLPSSSLTLGRVHVSVLDGVPQKSAVQPESPSLQAREYVVLFDSSFEDLIAAWPGRHTLGVQFKPETTASITVKELPKGAVSWNYDEAAKLLTLQTDVAEKPAMPGHVSGARPNIIFVLVDDMGWGDLEENWNHQDKNGRTVTRRNSFKTPELNSMAVEGMQLRRHYSAAPVCAPARASLLLGVHQGHSRVIRNNSFDYPIENSHTLATVLKGAGYHTAAVGKWGIGGYGQGPSGLYARPNERGFDYFYGIMEHLTGHYHYITESKNIYEYNDGASSPAFANVTNKVPDTAYDTDLFGARAKQWIVDHHAKSASQPFFLYLAFPAPHGSLAVPACAYPPKPGLKGGLQWVAGNEDGYEASNTATAQRAAAAGVEGTFSKDTYIHPDNEGINDASPNQTEKRHATMIRRVDDVMGDLIQTLKDLGIDDNTMIVFTSDNGPHNESGSDGQHQRGAQNPAFFQSYGMMDGIKRDCWEGGMRVPTLVRWPGVIPANGISLNACQFHDWMATFADAAGVAVPARCDGVSLLPTLAGVPERQKESLIYSEYNYGGNGASYQDFLSHHKSSPRGLQQVVFVDGLKGVRFNISGTDQDFQIYDTEKDPQEASNLASSRPDLQAKMKARALSVRRSLPSTNGTLNAGDVPAATAPANLRQGLKMRCWNRGFDWVPDFRQMEEAPSVTGAVASLSVNAGSAAQKGVELTGYLTVPVTGEYKFYLQTDSNAGSKAFVHLHGMQLIDADYAYTPGTEANSNARQGSEVTPNAVQAVRLAAGVHPIRIGYVGHASGSALTMQWEGPGIGRQEIPASAFSYEYVNPVNIDKTEETVGFAAASTTLTVQTQLPWTASCDQACVTVRPASGSGTATLDIQMEANAQQTERVAVVTVQCGGEERTFTLTQSAAPAPAGYDKWKKDNFGDGTPEDQMAPDACPAGDGVTNLMKYATGLDPNKPCGSVTGLAIREEGGKKYLVLSWPVNPEAADVAFSVESSSDLKEWSDEGIVTPAGVRGEFRDTAALEESAPARRFLRLKVTR</sequence>
<dbReference type="InterPro" id="IPR037524">
    <property type="entry name" value="PA14/GLEYA"/>
</dbReference>
<dbReference type="Pfam" id="PF07691">
    <property type="entry name" value="PA14"/>
    <property type="match status" value="1"/>
</dbReference>
<evidence type="ECO:0000259" key="1">
    <source>
        <dbReference type="PROSITE" id="PS51820"/>
    </source>
</evidence>
<protein>
    <recommendedName>
        <fullName evidence="1">PA14 domain-containing protein</fullName>
    </recommendedName>
</protein>
<reference evidence="2" key="1">
    <citation type="submission" date="2018-05" db="EMBL/GenBank/DDBJ databases">
        <title>Complete genome sequnece of Akkermansia muciniphila EB-AMDK-40.</title>
        <authorList>
            <person name="Nam Y.-D."/>
            <person name="Chung W.-H."/>
            <person name="Park Y.S."/>
            <person name="Kang J."/>
        </authorList>
    </citation>
    <scope>NUCLEOTIDE SEQUENCE</scope>
    <source>
        <strain evidence="2">EB-AMDK-40</strain>
    </source>
</reference>
<evidence type="ECO:0000313" key="3">
    <source>
        <dbReference type="Proteomes" id="UP000642553"/>
    </source>
</evidence>
<accession>A0AAE6TAB8</accession>
<dbReference type="SUPFAM" id="SSF56988">
    <property type="entry name" value="Anthrax protective antigen"/>
    <property type="match status" value="1"/>
</dbReference>
<dbReference type="PROSITE" id="PS51820">
    <property type="entry name" value="PA14"/>
    <property type="match status" value="1"/>
</dbReference>
<dbReference type="InterPro" id="IPR052701">
    <property type="entry name" value="GAG_Ulvan_Degrading_Sulfatases"/>
</dbReference>
<dbReference type="InterPro" id="IPR024361">
    <property type="entry name" value="BACON"/>
</dbReference>
<dbReference type="InterPro" id="IPR017850">
    <property type="entry name" value="Alkaline_phosphatase_core_sf"/>
</dbReference>
<feature type="domain" description="PA14" evidence="1">
    <location>
        <begin position="1051"/>
        <end position="1207"/>
    </location>
</feature>